<dbReference type="EMBL" id="BLXT01008462">
    <property type="protein sequence ID" value="GFO49287.1"/>
    <property type="molecule type" value="Genomic_DNA"/>
</dbReference>
<feature type="region of interest" description="Disordered" evidence="1">
    <location>
        <begin position="54"/>
        <end position="79"/>
    </location>
</feature>
<name>A0AAV4DY88_9GAST</name>
<protein>
    <submittedName>
        <fullName evidence="2">Uncharacterized protein</fullName>
    </submittedName>
</protein>
<feature type="region of interest" description="Disordered" evidence="1">
    <location>
        <begin position="1"/>
        <end position="34"/>
    </location>
</feature>
<comment type="caution">
    <text evidence="2">The sequence shown here is derived from an EMBL/GenBank/DDBJ whole genome shotgun (WGS) entry which is preliminary data.</text>
</comment>
<accession>A0AAV4DY88</accession>
<reference evidence="2 3" key="1">
    <citation type="journal article" date="2021" name="Elife">
        <title>Chloroplast acquisition without the gene transfer in kleptoplastic sea slugs, Plakobranchus ocellatus.</title>
        <authorList>
            <person name="Maeda T."/>
            <person name="Takahashi S."/>
            <person name="Yoshida T."/>
            <person name="Shimamura S."/>
            <person name="Takaki Y."/>
            <person name="Nagai Y."/>
            <person name="Toyoda A."/>
            <person name="Suzuki Y."/>
            <person name="Arimoto A."/>
            <person name="Ishii H."/>
            <person name="Satoh N."/>
            <person name="Nishiyama T."/>
            <person name="Hasebe M."/>
            <person name="Maruyama T."/>
            <person name="Minagawa J."/>
            <person name="Obokata J."/>
            <person name="Shigenobu S."/>
        </authorList>
    </citation>
    <scope>NUCLEOTIDE SEQUENCE [LARGE SCALE GENOMIC DNA]</scope>
</reference>
<evidence type="ECO:0000313" key="3">
    <source>
        <dbReference type="Proteomes" id="UP000735302"/>
    </source>
</evidence>
<gene>
    <name evidence="2" type="ORF">PoB_007579200</name>
</gene>
<sequence length="79" mass="8305">MISDPLSGEGASGGIRNRDRRSPADFRAGSQSTMPPTALKLWDVRVATPQLLNSSSTTVSASSCMSQKARPGPTVVYVP</sequence>
<organism evidence="2 3">
    <name type="scientific">Plakobranchus ocellatus</name>
    <dbReference type="NCBI Taxonomy" id="259542"/>
    <lineage>
        <taxon>Eukaryota</taxon>
        <taxon>Metazoa</taxon>
        <taxon>Spiralia</taxon>
        <taxon>Lophotrochozoa</taxon>
        <taxon>Mollusca</taxon>
        <taxon>Gastropoda</taxon>
        <taxon>Heterobranchia</taxon>
        <taxon>Euthyneura</taxon>
        <taxon>Panpulmonata</taxon>
        <taxon>Sacoglossa</taxon>
        <taxon>Placobranchoidea</taxon>
        <taxon>Plakobranchidae</taxon>
        <taxon>Plakobranchus</taxon>
    </lineage>
</organism>
<evidence type="ECO:0000256" key="1">
    <source>
        <dbReference type="SAM" id="MobiDB-lite"/>
    </source>
</evidence>
<dbReference type="Proteomes" id="UP000735302">
    <property type="component" value="Unassembled WGS sequence"/>
</dbReference>
<proteinExistence type="predicted"/>
<dbReference type="AlphaFoldDB" id="A0AAV4DY88"/>
<keyword evidence="3" id="KW-1185">Reference proteome</keyword>
<evidence type="ECO:0000313" key="2">
    <source>
        <dbReference type="EMBL" id="GFO49287.1"/>
    </source>
</evidence>
<feature type="compositionally biased region" description="Low complexity" evidence="1">
    <location>
        <begin position="54"/>
        <end position="66"/>
    </location>
</feature>